<name>A0ABS2AWB0_9BURK</name>
<accession>A0ABS2AWB0</accession>
<dbReference type="EMBL" id="JAFCIQ010000001">
    <property type="protein sequence ID" value="MBM2765029.1"/>
    <property type="molecule type" value="Genomic_DNA"/>
</dbReference>
<organism evidence="4 5">
    <name type="scientific">Burkholderia anthina</name>
    <dbReference type="NCBI Taxonomy" id="179879"/>
    <lineage>
        <taxon>Bacteria</taxon>
        <taxon>Pseudomonadati</taxon>
        <taxon>Pseudomonadota</taxon>
        <taxon>Betaproteobacteria</taxon>
        <taxon>Burkholderiales</taxon>
        <taxon>Burkholderiaceae</taxon>
        <taxon>Burkholderia</taxon>
        <taxon>Burkholderia cepacia complex</taxon>
    </lineage>
</organism>
<evidence type="ECO:0000313" key="4">
    <source>
        <dbReference type="EMBL" id="MBM2765029.1"/>
    </source>
</evidence>
<dbReference type="SUPFAM" id="SSF54637">
    <property type="entry name" value="Thioesterase/thiol ester dehydrase-isomerase"/>
    <property type="match status" value="1"/>
</dbReference>
<dbReference type="RefSeq" id="WP_174926468.1">
    <property type="nucleotide sequence ID" value="NZ_CABVLY010000009.1"/>
</dbReference>
<dbReference type="Gene3D" id="3.10.129.10">
    <property type="entry name" value="Hotdog Thioesterase"/>
    <property type="match status" value="1"/>
</dbReference>
<dbReference type="InterPro" id="IPR029069">
    <property type="entry name" value="HotDog_dom_sf"/>
</dbReference>
<dbReference type="InterPro" id="IPR039298">
    <property type="entry name" value="ACOT13"/>
</dbReference>
<feature type="domain" description="Thioesterase" evidence="3">
    <location>
        <begin position="71"/>
        <end position="148"/>
    </location>
</feature>
<dbReference type="InterPro" id="IPR006683">
    <property type="entry name" value="Thioestr_dom"/>
</dbReference>
<dbReference type="PANTHER" id="PTHR21660:SF1">
    <property type="entry name" value="ACYL-COENZYME A THIOESTERASE 13"/>
    <property type="match status" value="1"/>
</dbReference>
<comment type="similarity">
    <text evidence="1">Belongs to the thioesterase PaaI family.</text>
</comment>
<dbReference type="CDD" id="cd03443">
    <property type="entry name" value="PaaI_thioesterase"/>
    <property type="match status" value="1"/>
</dbReference>
<evidence type="ECO:0000256" key="2">
    <source>
        <dbReference type="ARBA" id="ARBA00022801"/>
    </source>
</evidence>
<proteinExistence type="inferred from homology"/>
<dbReference type="Pfam" id="PF03061">
    <property type="entry name" value="4HBT"/>
    <property type="match status" value="1"/>
</dbReference>
<dbReference type="GeneID" id="56500868"/>
<reference evidence="4 5" key="1">
    <citation type="submission" date="2021-02" db="EMBL/GenBank/DDBJ databases">
        <title>Draft genome of the type strains Burkholderia anthina DSM16086.</title>
        <authorList>
            <person name="Hertel R."/>
            <person name="Meissner J."/>
            <person name="Poehlein A."/>
            <person name="Daniel R."/>
            <person name="Commichau F.M."/>
        </authorList>
    </citation>
    <scope>NUCLEOTIDE SEQUENCE [LARGE SCALE GENOMIC DNA]</scope>
    <source>
        <strain evidence="4 5">DSM 16086</strain>
    </source>
</reference>
<evidence type="ECO:0000256" key="1">
    <source>
        <dbReference type="ARBA" id="ARBA00008324"/>
    </source>
</evidence>
<evidence type="ECO:0000259" key="3">
    <source>
        <dbReference type="Pfam" id="PF03061"/>
    </source>
</evidence>
<dbReference type="NCBIfam" id="TIGR00369">
    <property type="entry name" value="unchar_dom_1"/>
    <property type="match status" value="1"/>
</dbReference>
<gene>
    <name evidence="4" type="ORF">JQK92_01145</name>
</gene>
<dbReference type="PANTHER" id="PTHR21660">
    <property type="entry name" value="THIOESTERASE SUPERFAMILY MEMBER-RELATED"/>
    <property type="match status" value="1"/>
</dbReference>
<sequence>MANENLNRNIGIVTRDVLLSEDGLTFMKGLLDGRHPYPPFADMIEIEFSEIDVGHAVFIGRPTPRFFNPIGSIQGGWAATILDAAMGFATHATLKIGEGWTTIEMKINYVRPVLPASGLVRCEGKVIHRGGRIATADGRLLDEQGKLLAHGSETCMIFPAEVA</sequence>
<protein>
    <submittedName>
        <fullName evidence="4">PaaI family thioesterase</fullName>
    </submittedName>
</protein>
<keyword evidence="5" id="KW-1185">Reference proteome</keyword>
<comment type="caution">
    <text evidence="4">The sequence shown here is derived from an EMBL/GenBank/DDBJ whole genome shotgun (WGS) entry which is preliminary data.</text>
</comment>
<dbReference type="InterPro" id="IPR003736">
    <property type="entry name" value="PAAI_dom"/>
</dbReference>
<keyword evidence="2" id="KW-0378">Hydrolase</keyword>
<dbReference type="Proteomes" id="UP000755577">
    <property type="component" value="Unassembled WGS sequence"/>
</dbReference>
<evidence type="ECO:0000313" key="5">
    <source>
        <dbReference type="Proteomes" id="UP000755577"/>
    </source>
</evidence>